<evidence type="ECO:0000313" key="2">
    <source>
        <dbReference type="Proteomes" id="UP000008206"/>
    </source>
</evidence>
<dbReference type="RefSeq" id="WP_013323961.1">
    <property type="nucleotide sequence ID" value="NC_014501.1"/>
</dbReference>
<sequence>MTSDQDKNTPDELLQDILAGRQFSLADVIGREGGDFLKGESPVPKLLQAVTEINVFIAQNLADSSGALQAILQNWVKDDQAGVSRHLNCPLLALRDLLETIVNNPQLLYELVKQVDFKWGQIYDERPHFQLPGQPPHPEDEYTHESVKEKLNNLLELVKAQ</sequence>
<dbReference type="Proteomes" id="UP000008206">
    <property type="component" value="Chromosome"/>
</dbReference>
<dbReference type="KEGG" id="cyj:Cyan7822_3968"/>
<dbReference type="EMBL" id="CP002198">
    <property type="protein sequence ID" value="ADN15893.1"/>
    <property type="molecule type" value="Genomic_DNA"/>
</dbReference>
<dbReference type="AlphaFoldDB" id="E0U5Q2"/>
<gene>
    <name evidence="1" type="ordered locus">Cyan7822_3968</name>
</gene>
<name>E0U5Q2_GLOV7</name>
<keyword evidence="2" id="KW-1185">Reference proteome</keyword>
<accession>E0U5Q2</accession>
<evidence type="ECO:0000313" key="1">
    <source>
        <dbReference type="EMBL" id="ADN15893.1"/>
    </source>
</evidence>
<dbReference type="OrthoDB" id="276747at2"/>
<dbReference type="HOGENOM" id="CLU_116763_0_0_3"/>
<dbReference type="eggNOG" id="ENOG5031TCF">
    <property type="taxonomic scope" value="Bacteria"/>
</dbReference>
<reference evidence="2" key="1">
    <citation type="journal article" date="2011" name="MBio">
        <title>Novel metabolic attributes of the genus Cyanothece, comprising a group of unicellular nitrogen-fixing Cyanobacteria.</title>
        <authorList>
            <person name="Bandyopadhyay A."/>
            <person name="Elvitigala T."/>
            <person name="Welsh E."/>
            <person name="Stockel J."/>
            <person name="Liberton M."/>
            <person name="Min H."/>
            <person name="Sherman L.A."/>
            <person name="Pakrasi H.B."/>
        </authorList>
    </citation>
    <scope>NUCLEOTIDE SEQUENCE [LARGE SCALE GENOMIC DNA]</scope>
    <source>
        <strain evidence="2">PCC 7822</strain>
    </source>
</reference>
<protein>
    <submittedName>
        <fullName evidence="1">Uncharacterized protein</fullName>
    </submittedName>
</protein>
<organism evidence="1 2">
    <name type="scientific">Gloeothece verrucosa (strain PCC 7822)</name>
    <name type="common">Cyanothece sp. (strain PCC 7822)</name>
    <dbReference type="NCBI Taxonomy" id="497965"/>
    <lineage>
        <taxon>Bacteria</taxon>
        <taxon>Bacillati</taxon>
        <taxon>Cyanobacteriota</taxon>
        <taxon>Cyanophyceae</taxon>
        <taxon>Oscillatoriophycideae</taxon>
        <taxon>Chroococcales</taxon>
        <taxon>Aphanothecaceae</taxon>
        <taxon>Gloeothece</taxon>
        <taxon>Gloeothece verrucosa</taxon>
    </lineage>
</organism>
<proteinExistence type="predicted"/>